<protein>
    <submittedName>
        <fullName evidence="1">Uncharacterized protein</fullName>
    </submittedName>
</protein>
<keyword evidence="2" id="KW-1185">Reference proteome</keyword>
<reference evidence="1" key="1">
    <citation type="submission" date="2023-04" db="EMBL/GenBank/DDBJ databases">
        <title>A chromosome-level genome assembly of the parasitoid wasp Eretmocerus hayati.</title>
        <authorList>
            <person name="Zhong Y."/>
            <person name="Liu S."/>
            <person name="Liu Y."/>
        </authorList>
    </citation>
    <scope>NUCLEOTIDE SEQUENCE</scope>
    <source>
        <strain evidence="1">ZJU_SS_LIU_2023</strain>
    </source>
</reference>
<sequence length="581" mass="67772">MDENKVSFNNRRRRIKKDPAQVKGKRCIKKKKNEGVGSDEMIKHAIIKASDIIRKKQRALKIGKIEKDNFNMETLQPVVKPLQDMIHSTKLIPNVDVKNEKHILAELEDNSSIDGNYDKKSEKNDDAMSIEDPDSIAQAIRERSFRYQPYLRDQKKRKLVDTSFLKSPRGHWVNEKSPKSNLDGSTQSKFFDLSHNTAEIAQSSSSYPYSQEKSNQNQDATTTTTATGVSSKKTEMFDSLNGEGDKKNIMMKARLLIQTIMNVAFFKSGYKNPLALPIEEAMTQRAAMEFVSDHNEQESRLIGKIGQMIHLSMSSMESYFTSKFREVEVYTVKISEDMFRFKDEFHRLRGLLSARIEEMDALLKKVREEEQENRVDRDKLNRMEVSHVITRENFANIVRLLEEHNSDSMKNFKSIDERFSTLNDSCQEFQNRYDNLTRNVEEIKEDLLNTRSKLEKEYDSSVVTTVSRIYDVNVKLDNLNKRFDKEIINLEITYQDMRAFLDDLMVEIQNIRREANTERLETDELNEKLGNFPEHILGNEGGEVQDISKDEEVDKKKILLEENVEVDEDKFKKLEERMYNE</sequence>
<dbReference type="Proteomes" id="UP001239111">
    <property type="component" value="Chromosome 4"/>
</dbReference>
<evidence type="ECO:0000313" key="1">
    <source>
        <dbReference type="EMBL" id="KAJ8664383.1"/>
    </source>
</evidence>
<evidence type="ECO:0000313" key="2">
    <source>
        <dbReference type="Proteomes" id="UP001239111"/>
    </source>
</evidence>
<accession>A0ACC2N0W9</accession>
<organism evidence="1 2">
    <name type="scientific">Eretmocerus hayati</name>
    <dbReference type="NCBI Taxonomy" id="131215"/>
    <lineage>
        <taxon>Eukaryota</taxon>
        <taxon>Metazoa</taxon>
        <taxon>Ecdysozoa</taxon>
        <taxon>Arthropoda</taxon>
        <taxon>Hexapoda</taxon>
        <taxon>Insecta</taxon>
        <taxon>Pterygota</taxon>
        <taxon>Neoptera</taxon>
        <taxon>Endopterygota</taxon>
        <taxon>Hymenoptera</taxon>
        <taxon>Apocrita</taxon>
        <taxon>Proctotrupomorpha</taxon>
        <taxon>Chalcidoidea</taxon>
        <taxon>Aphelinidae</taxon>
        <taxon>Aphelininae</taxon>
        <taxon>Eretmocerus</taxon>
    </lineage>
</organism>
<gene>
    <name evidence="1" type="ORF">QAD02_006045</name>
</gene>
<name>A0ACC2N0W9_9HYME</name>
<proteinExistence type="predicted"/>
<dbReference type="EMBL" id="CM056744">
    <property type="protein sequence ID" value="KAJ8664383.1"/>
    <property type="molecule type" value="Genomic_DNA"/>
</dbReference>
<comment type="caution">
    <text evidence="1">The sequence shown here is derived from an EMBL/GenBank/DDBJ whole genome shotgun (WGS) entry which is preliminary data.</text>
</comment>